<reference evidence="1 2" key="2">
    <citation type="journal article" date="2022" name="Mol. Ecol. Resour.">
        <title>The genomes of chicory, endive, great burdock and yacon provide insights into Asteraceae paleo-polyploidization history and plant inulin production.</title>
        <authorList>
            <person name="Fan W."/>
            <person name="Wang S."/>
            <person name="Wang H."/>
            <person name="Wang A."/>
            <person name="Jiang F."/>
            <person name="Liu H."/>
            <person name="Zhao H."/>
            <person name="Xu D."/>
            <person name="Zhang Y."/>
        </authorList>
    </citation>
    <scope>NUCLEOTIDE SEQUENCE [LARGE SCALE GENOMIC DNA]</scope>
    <source>
        <strain evidence="2">cv. Yunnan</strain>
        <tissue evidence="1">Leaves</tissue>
    </source>
</reference>
<evidence type="ECO:0000313" key="1">
    <source>
        <dbReference type="EMBL" id="KAI3817650.1"/>
    </source>
</evidence>
<comment type="caution">
    <text evidence="1">The sequence shown here is derived from an EMBL/GenBank/DDBJ whole genome shotgun (WGS) entry which is preliminary data.</text>
</comment>
<keyword evidence="2" id="KW-1185">Reference proteome</keyword>
<protein>
    <submittedName>
        <fullName evidence="1">Uncharacterized protein</fullName>
    </submittedName>
</protein>
<gene>
    <name evidence="1" type="ORF">L1987_11446</name>
</gene>
<proteinExistence type="predicted"/>
<accession>A0ACB9JBJ4</accession>
<dbReference type="Proteomes" id="UP001056120">
    <property type="component" value="Linkage Group LG04"/>
</dbReference>
<sequence>MNTPSSLSSKPNRARFSAEYRSVTGEDEVAGAARFSGGCCRDAHSTPKRFAIPLITPSKVTNVVNKQPLANLSDKTKYNNDPLELDSSRACWCHTFD</sequence>
<reference evidence="2" key="1">
    <citation type="journal article" date="2022" name="Mol. Ecol. Resour.">
        <title>The genomes of chicory, endive, great burdock and yacon provide insights into Asteraceae palaeo-polyploidization history and plant inulin production.</title>
        <authorList>
            <person name="Fan W."/>
            <person name="Wang S."/>
            <person name="Wang H."/>
            <person name="Wang A."/>
            <person name="Jiang F."/>
            <person name="Liu H."/>
            <person name="Zhao H."/>
            <person name="Xu D."/>
            <person name="Zhang Y."/>
        </authorList>
    </citation>
    <scope>NUCLEOTIDE SEQUENCE [LARGE SCALE GENOMIC DNA]</scope>
    <source>
        <strain evidence="2">cv. Yunnan</strain>
    </source>
</reference>
<name>A0ACB9JBJ4_9ASTR</name>
<organism evidence="1 2">
    <name type="scientific">Smallanthus sonchifolius</name>
    <dbReference type="NCBI Taxonomy" id="185202"/>
    <lineage>
        <taxon>Eukaryota</taxon>
        <taxon>Viridiplantae</taxon>
        <taxon>Streptophyta</taxon>
        <taxon>Embryophyta</taxon>
        <taxon>Tracheophyta</taxon>
        <taxon>Spermatophyta</taxon>
        <taxon>Magnoliopsida</taxon>
        <taxon>eudicotyledons</taxon>
        <taxon>Gunneridae</taxon>
        <taxon>Pentapetalae</taxon>
        <taxon>asterids</taxon>
        <taxon>campanulids</taxon>
        <taxon>Asterales</taxon>
        <taxon>Asteraceae</taxon>
        <taxon>Asteroideae</taxon>
        <taxon>Heliantheae alliance</taxon>
        <taxon>Millerieae</taxon>
        <taxon>Smallanthus</taxon>
    </lineage>
</organism>
<dbReference type="EMBL" id="CM042021">
    <property type="protein sequence ID" value="KAI3817650.1"/>
    <property type="molecule type" value="Genomic_DNA"/>
</dbReference>
<evidence type="ECO:0000313" key="2">
    <source>
        <dbReference type="Proteomes" id="UP001056120"/>
    </source>
</evidence>